<protein>
    <submittedName>
        <fullName evidence="4">DUF222 domain-containing protein</fullName>
    </submittedName>
</protein>
<evidence type="ECO:0000259" key="3">
    <source>
        <dbReference type="SMART" id="SM00507"/>
    </source>
</evidence>
<accession>A0ABT7N3Q9</accession>
<dbReference type="EMBL" id="JASXSZ010000007">
    <property type="protein sequence ID" value="MDL9981351.1"/>
    <property type="molecule type" value="Genomic_DNA"/>
</dbReference>
<dbReference type="RefSeq" id="WP_286290437.1">
    <property type="nucleotide sequence ID" value="NZ_JASXSZ010000007.1"/>
</dbReference>
<dbReference type="InterPro" id="IPR003615">
    <property type="entry name" value="HNH_nuc"/>
</dbReference>
<dbReference type="InterPro" id="IPR002711">
    <property type="entry name" value="HNH"/>
</dbReference>
<organism evidence="4 5">
    <name type="scientific">Microbacterium candidum</name>
    <dbReference type="NCBI Taxonomy" id="3041922"/>
    <lineage>
        <taxon>Bacteria</taxon>
        <taxon>Bacillati</taxon>
        <taxon>Actinomycetota</taxon>
        <taxon>Actinomycetes</taxon>
        <taxon>Micrococcales</taxon>
        <taxon>Microbacteriaceae</taxon>
        <taxon>Microbacterium</taxon>
    </lineage>
</organism>
<name>A0ABT7N3Q9_9MICO</name>
<keyword evidence="5" id="KW-1185">Reference proteome</keyword>
<evidence type="ECO:0000313" key="4">
    <source>
        <dbReference type="EMBL" id="MDL9981351.1"/>
    </source>
</evidence>
<proteinExistence type="inferred from homology"/>
<comment type="similarity">
    <text evidence="1">Belongs to the Rv1128c/1148c/1588c/1702c/1945/3466 family.</text>
</comment>
<evidence type="ECO:0000256" key="1">
    <source>
        <dbReference type="ARBA" id="ARBA00023450"/>
    </source>
</evidence>
<feature type="domain" description="HNH nuclease" evidence="3">
    <location>
        <begin position="439"/>
        <end position="491"/>
    </location>
</feature>
<evidence type="ECO:0000256" key="2">
    <source>
        <dbReference type="SAM" id="MobiDB-lite"/>
    </source>
</evidence>
<gene>
    <name evidence="4" type="ORF">QSV35_18630</name>
</gene>
<dbReference type="CDD" id="cd00085">
    <property type="entry name" value="HNHc"/>
    <property type="match status" value="1"/>
</dbReference>
<sequence>MTDPFAGIAASLDEARGAWVRAAAGDSGDEVAGTALAELNETIGQLRRQVDAVHATVAARIDRASRPELGNAGLARRQGHRTVMGMIAATGLHPGDASRLVAVGAAIAPRMTLTGEELPARHPHVAEAVHAGTLGVAAAAVIITLLDKVALHADLEMLADAERTLCEQARGLSLDQLHRVLQRAEAWLDPDGVADRESELRAHQYLKVWTDRHGRVRLDGAFDPETGAPIVAAIDGNVGEQFRARQNNTDAKSADRTRRAATAMATVWADANGVSDGNGGADEPDVTVSRTDTDTDTVANADTVTDAGDDSRGDAEVVDGELNDPVAGDQRGEDRIADVIDDSRSLAQMKADALAQLCRHALGCDSADVPTGGATVVVRIDLDDLESGRGFGLIDGITGPVSVETVRRMAADARIIPCVLDSQGEILDWGRARRLFTTAQKLALVERDGGCAMCGIPPGMTQVHHIRWWDRDSGPTDLDNGILLCVRGHHRIHDDGWEVQVRGRRVRGQIWFIPPIHVDPTRTPRRGGRARYDYIKAA</sequence>
<evidence type="ECO:0000313" key="5">
    <source>
        <dbReference type="Proteomes" id="UP001235064"/>
    </source>
</evidence>
<dbReference type="Proteomes" id="UP001235064">
    <property type="component" value="Unassembled WGS sequence"/>
</dbReference>
<reference evidence="4 5" key="1">
    <citation type="submission" date="2023-06" db="EMBL/GenBank/DDBJ databases">
        <title>Microbacterium sp. nov., isolated from a waste landfill.</title>
        <authorList>
            <person name="Wen W."/>
        </authorList>
    </citation>
    <scope>NUCLEOTIDE SEQUENCE [LARGE SCALE GENOMIC DNA]</scope>
    <source>
        <strain evidence="4 5">ASV49</strain>
    </source>
</reference>
<dbReference type="SMART" id="SM00507">
    <property type="entry name" value="HNHc"/>
    <property type="match status" value="1"/>
</dbReference>
<dbReference type="Pfam" id="PF02720">
    <property type="entry name" value="DUF222"/>
    <property type="match status" value="2"/>
</dbReference>
<comment type="caution">
    <text evidence="4">The sequence shown here is derived from an EMBL/GenBank/DDBJ whole genome shotgun (WGS) entry which is preliminary data.</text>
</comment>
<feature type="region of interest" description="Disordered" evidence="2">
    <location>
        <begin position="271"/>
        <end position="329"/>
    </location>
</feature>
<dbReference type="InterPro" id="IPR003870">
    <property type="entry name" value="DUF222"/>
</dbReference>
<feature type="compositionally biased region" description="Low complexity" evidence="2">
    <location>
        <begin position="286"/>
        <end position="306"/>
    </location>
</feature>
<dbReference type="Pfam" id="PF01844">
    <property type="entry name" value="HNH"/>
    <property type="match status" value="1"/>
</dbReference>